<organism evidence="1 2">
    <name type="scientific">Mytilus coruscus</name>
    <name type="common">Sea mussel</name>
    <dbReference type="NCBI Taxonomy" id="42192"/>
    <lineage>
        <taxon>Eukaryota</taxon>
        <taxon>Metazoa</taxon>
        <taxon>Spiralia</taxon>
        <taxon>Lophotrochozoa</taxon>
        <taxon>Mollusca</taxon>
        <taxon>Bivalvia</taxon>
        <taxon>Autobranchia</taxon>
        <taxon>Pteriomorphia</taxon>
        <taxon>Mytilida</taxon>
        <taxon>Mytiloidea</taxon>
        <taxon>Mytilidae</taxon>
        <taxon>Mytilinae</taxon>
        <taxon>Mytilus</taxon>
    </lineage>
</organism>
<evidence type="ECO:0000313" key="2">
    <source>
        <dbReference type="Proteomes" id="UP000507470"/>
    </source>
</evidence>
<name>A0A6J8DI38_MYTCO</name>
<gene>
    <name evidence="1" type="ORF">MCOR_41689</name>
</gene>
<protein>
    <submittedName>
        <fullName evidence="1">Uncharacterized protein</fullName>
    </submittedName>
</protein>
<evidence type="ECO:0000313" key="1">
    <source>
        <dbReference type="EMBL" id="CAC5408278.1"/>
    </source>
</evidence>
<dbReference type="Proteomes" id="UP000507470">
    <property type="component" value="Unassembled WGS sequence"/>
</dbReference>
<sequence>MSCKTKKEIFLSNIENKQQFINLLTKKLSEKGCKTFRASGDADTLIVQTAVSCAANGGQDVVLVGEDTDLLLLLCYHADMTARNIYFKSDTKKKTAKKFRIWDVKMTKTALGEETCSFLSFIHAILGCDTTSQVHGIGKGIALKKWMNNDHFKEHAVFFMSGNKSKDEVKKLVKSLV</sequence>
<dbReference type="OrthoDB" id="5958007at2759"/>
<dbReference type="AlphaFoldDB" id="A0A6J8DI38"/>
<accession>A0A6J8DI38</accession>
<reference evidence="1 2" key="1">
    <citation type="submission" date="2020-06" db="EMBL/GenBank/DDBJ databases">
        <authorList>
            <person name="Li R."/>
            <person name="Bekaert M."/>
        </authorList>
    </citation>
    <scope>NUCLEOTIDE SEQUENCE [LARGE SCALE GENOMIC DNA]</scope>
    <source>
        <strain evidence="2">wild</strain>
    </source>
</reference>
<proteinExistence type="predicted"/>
<dbReference type="EMBL" id="CACVKT020007519">
    <property type="protein sequence ID" value="CAC5408278.1"/>
    <property type="molecule type" value="Genomic_DNA"/>
</dbReference>
<keyword evidence="2" id="KW-1185">Reference proteome</keyword>